<sequence>MDACFKGFCLQEGTVPSKIFLEQVTSVKKTDTCSGRSVRQSVGRSRNDKVTSSLIRILISELGCRKLVSSTDESPRNGFNQQTHLEFLHLNTYSTKMKRMCCDCDQCESSDRKKNIKGSINK</sequence>
<dbReference type="Proteomes" id="UP000887013">
    <property type="component" value="Unassembled WGS sequence"/>
</dbReference>
<keyword evidence="2" id="KW-1185">Reference proteome</keyword>
<accession>A0A8X6TS77</accession>
<evidence type="ECO:0000313" key="2">
    <source>
        <dbReference type="Proteomes" id="UP000887013"/>
    </source>
</evidence>
<protein>
    <submittedName>
        <fullName evidence="1">Uncharacterized protein</fullName>
    </submittedName>
</protein>
<name>A0A8X6TS77_NEPPI</name>
<dbReference type="EMBL" id="BMAW01110146">
    <property type="protein sequence ID" value="GFT41684.1"/>
    <property type="molecule type" value="Genomic_DNA"/>
</dbReference>
<comment type="caution">
    <text evidence="1">The sequence shown here is derived from an EMBL/GenBank/DDBJ whole genome shotgun (WGS) entry which is preliminary data.</text>
</comment>
<dbReference type="AlphaFoldDB" id="A0A8X6TS77"/>
<reference evidence="1" key="1">
    <citation type="submission" date="2020-08" db="EMBL/GenBank/DDBJ databases">
        <title>Multicomponent nature underlies the extraordinary mechanical properties of spider dragline silk.</title>
        <authorList>
            <person name="Kono N."/>
            <person name="Nakamura H."/>
            <person name="Mori M."/>
            <person name="Yoshida Y."/>
            <person name="Ohtoshi R."/>
            <person name="Malay A.D."/>
            <person name="Moran D.A.P."/>
            <person name="Tomita M."/>
            <person name="Numata K."/>
            <person name="Arakawa K."/>
        </authorList>
    </citation>
    <scope>NUCLEOTIDE SEQUENCE</scope>
</reference>
<proteinExistence type="predicted"/>
<organism evidence="1 2">
    <name type="scientific">Nephila pilipes</name>
    <name type="common">Giant wood spider</name>
    <name type="synonym">Nephila maculata</name>
    <dbReference type="NCBI Taxonomy" id="299642"/>
    <lineage>
        <taxon>Eukaryota</taxon>
        <taxon>Metazoa</taxon>
        <taxon>Ecdysozoa</taxon>
        <taxon>Arthropoda</taxon>
        <taxon>Chelicerata</taxon>
        <taxon>Arachnida</taxon>
        <taxon>Araneae</taxon>
        <taxon>Araneomorphae</taxon>
        <taxon>Entelegynae</taxon>
        <taxon>Araneoidea</taxon>
        <taxon>Nephilidae</taxon>
        <taxon>Nephila</taxon>
    </lineage>
</organism>
<evidence type="ECO:0000313" key="1">
    <source>
        <dbReference type="EMBL" id="GFT41684.1"/>
    </source>
</evidence>
<gene>
    <name evidence="1" type="ORF">NPIL_692021</name>
</gene>